<evidence type="ECO:0000256" key="1">
    <source>
        <dbReference type="SAM" id="MobiDB-lite"/>
    </source>
</evidence>
<dbReference type="SMART" id="SM00652">
    <property type="entry name" value="eIF1a"/>
    <property type="match status" value="1"/>
</dbReference>
<feature type="compositionally biased region" description="Basic and acidic residues" evidence="1">
    <location>
        <begin position="176"/>
        <end position="187"/>
    </location>
</feature>
<dbReference type="GO" id="GO:0003723">
    <property type="term" value="F:RNA binding"/>
    <property type="evidence" value="ECO:0007669"/>
    <property type="project" value="InterPro"/>
</dbReference>
<feature type="compositionally biased region" description="Acidic residues" evidence="1">
    <location>
        <begin position="154"/>
        <end position="175"/>
    </location>
</feature>
<dbReference type="PANTHER" id="PTHR21668">
    <property type="entry name" value="EIF-1A"/>
    <property type="match status" value="1"/>
</dbReference>
<dbReference type="InterPro" id="IPR012340">
    <property type="entry name" value="NA-bd_OB-fold"/>
</dbReference>
<dbReference type="Gene3D" id="2.40.50.140">
    <property type="entry name" value="Nucleic acid-binding proteins"/>
    <property type="match status" value="1"/>
</dbReference>
<organism evidence="2 3">
    <name type="scientific">Pyricularia oryzae</name>
    <name type="common">Rice blast fungus</name>
    <name type="synonym">Magnaporthe oryzae</name>
    <dbReference type="NCBI Taxonomy" id="318829"/>
    <lineage>
        <taxon>Eukaryota</taxon>
        <taxon>Fungi</taxon>
        <taxon>Dikarya</taxon>
        <taxon>Ascomycota</taxon>
        <taxon>Pezizomycotina</taxon>
        <taxon>Sordariomycetes</taxon>
        <taxon>Sordariomycetidae</taxon>
        <taxon>Magnaporthales</taxon>
        <taxon>Pyriculariaceae</taxon>
        <taxon>Pyricularia</taxon>
    </lineage>
</organism>
<feature type="region of interest" description="Disordered" evidence="1">
    <location>
        <begin position="144"/>
        <end position="187"/>
    </location>
</feature>
<dbReference type="GO" id="GO:0003743">
    <property type="term" value="F:translation initiation factor activity"/>
    <property type="evidence" value="ECO:0007669"/>
    <property type="project" value="UniProtKB-UniRule"/>
</dbReference>
<dbReference type="SMR" id="A0A4P7NBQ8"/>
<protein>
    <submittedName>
        <fullName evidence="2">Uncharacterized protein</fullName>
    </submittedName>
</protein>
<feature type="region of interest" description="Disordered" evidence="1">
    <location>
        <begin position="1"/>
        <end position="31"/>
    </location>
</feature>
<accession>A0A4P7NBQ8</accession>
<dbReference type="VEuPathDB" id="FungiDB:M_BR32_EuGene_00047491"/>
<dbReference type="InterPro" id="IPR001253">
    <property type="entry name" value="TIF_eIF-1A"/>
</dbReference>
<evidence type="ECO:0000313" key="2">
    <source>
        <dbReference type="EMBL" id="QBZ59252.1"/>
    </source>
</evidence>
<name>A0A4P7NBQ8_PYROR</name>
<gene>
    <name evidence="2" type="ORF">PoMZ_04213</name>
</gene>
<proteinExistence type="predicted"/>
<feature type="compositionally biased region" description="Basic and acidic residues" evidence="1">
    <location>
        <begin position="16"/>
        <end position="27"/>
    </location>
</feature>
<dbReference type="OMA" id="RRVMMHA"/>
<dbReference type="PROSITE" id="PS50832">
    <property type="entry name" value="S1_IF1_TYPE"/>
    <property type="match status" value="1"/>
</dbReference>
<feature type="compositionally biased region" description="Basic residues" evidence="1">
    <location>
        <begin position="1"/>
        <end position="15"/>
    </location>
</feature>
<dbReference type="EMBL" id="CP034206">
    <property type="protein sequence ID" value="QBZ59252.1"/>
    <property type="molecule type" value="Genomic_DNA"/>
</dbReference>
<dbReference type="Proteomes" id="UP000294847">
    <property type="component" value="Chromosome 3"/>
</dbReference>
<reference evidence="2 3" key="1">
    <citation type="journal article" date="2019" name="Mol. Biol. Evol.">
        <title>Blast fungal genomes show frequent chromosomal changes, gene gains and losses, and effector gene turnover.</title>
        <authorList>
            <person name="Gomez Luciano L.B."/>
            <person name="Jason Tsai I."/>
            <person name="Chuma I."/>
            <person name="Tosa Y."/>
            <person name="Chen Y.H."/>
            <person name="Li J.Y."/>
            <person name="Li M.Y."/>
            <person name="Jade Lu M.Y."/>
            <person name="Nakayashiki H."/>
            <person name="Li W.H."/>
        </authorList>
    </citation>
    <scope>NUCLEOTIDE SEQUENCE [LARGE SCALE GENOMIC DNA]</scope>
    <source>
        <strain evidence="2">MZ5-1-6</strain>
    </source>
</reference>
<evidence type="ECO:0000313" key="3">
    <source>
        <dbReference type="Proteomes" id="UP000294847"/>
    </source>
</evidence>
<dbReference type="InterPro" id="IPR006196">
    <property type="entry name" value="RNA-binding_domain_S1_IF1"/>
</dbReference>
<dbReference type="SUPFAM" id="SSF50249">
    <property type="entry name" value="Nucleic acid-binding proteins"/>
    <property type="match status" value="1"/>
</dbReference>
<dbReference type="Pfam" id="PF01176">
    <property type="entry name" value="eIF-1a"/>
    <property type="match status" value="1"/>
</dbReference>
<dbReference type="AlphaFoldDB" id="A0A4P7NBQ8"/>
<sequence>MPKNKGKGGKNRRRGKNENDNLKREMPRVTMVDAENEPWNEYATIVSAKGGGSFKGICYIHKQHMADFNVPTSSAPDKEGFYVTERHLQIRGKLRKKQWVQAGDLVLMQVWPNERHKGSIVERYPSDEARKIKEEHELPSYVRINETDVGGENRDDDDGFEFAEVAGEDSDEDSSDDGKGPIDIDDI</sequence>